<dbReference type="Gene3D" id="3.90.850.10">
    <property type="entry name" value="Fumarylacetoacetase-like, C-terminal domain"/>
    <property type="match status" value="1"/>
</dbReference>
<dbReference type="InterPro" id="IPR051121">
    <property type="entry name" value="FAH"/>
</dbReference>
<dbReference type="Proteomes" id="UP001596189">
    <property type="component" value="Unassembled WGS sequence"/>
</dbReference>
<dbReference type="RefSeq" id="WP_345716301.1">
    <property type="nucleotide sequence ID" value="NZ_BAABFP010000004.1"/>
</dbReference>
<sequence length="283" mass="30598">MRLANVSGRAAVLVGDKVLDIETASAGALSSDLVVLCDLAVRPELQALVDAADPSALPTLDPATLGAPVTRPSKVVALAINYAKHAQESNRDLPSEPHVMVKFPSSIVGPYDEIVVPAGRDQVDYETEIVIAIGRRFTAISEEDAWDVVAGVTGGQDVSDRGEQFRPPVKQFSMAKSYDTFSPIGPVLVTTDELTDRDDLELTGWLNGEQMQSARTSDFIFSIPRMLAWLSRFVTFEVGDLIYTGTPGGVGEAQQPPRYLRAGDVVETEISQVGRMRNPVVER</sequence>
<dbReference type="PANTHER" id="PTHR42796:SF4">
    <property type="entry name" value="FUMARYLACETOACETATE HYDROLASE DOMAIN-CONTAINING PROTEIN 2A"/>
    <property type="match status" value="1"/>
</dbReference>
<evidence type="ECO:0000313" key="5">
    <source>
        <dbReference type="Proteomes" id="UP001596189"/>
    </source>
</evidence>
<dbReference type="SUPFAM" id="SSF56529">
    <property type="entry name" value="FAH"/>
    <property type="match status" value="1"/>
</dbReference>
<evidence type="ECO:0000256" key="1">
    <source>
        <dbReference type="ARBA" id="ARBA00010211"/>
    </source>
</evidence>
<proteinExistence type="inferred from homology"/>
<accession>A0ABW1JE88</accession>
<dbReference type="EMBL" id="JBHSRD010000003">
    <property type="protein sequence ID" value="MFC6007504.1"/>
    <property type="molecule type" value="Genomic_DNA"/>
</dbReference>
<gene>
    <name evidence="4" type="ORF">ACFQDO_10225</name>
</gene>
<protein>
    <submittedName>
        <fullName evidence="4">Fumarylacetoacetate hydrolase family protein</fullName>
    </submittedName>
</protein>
<keyword evidence="5" id="KW-1185">Reference proteome</keyword>
<keyword evidence="2" id="KW-0479">Metal-binding</keyword>
<evidence type="ECO:0000259" key="3">
    <source>
        <dbReference type="Pfam" id="PF01557"/>
    </source>
</evidence>
<dbReference type="InterPro" id="IPR036663">
    <property type="entry name" value="Fumarylacetoacetase_C_sf"/>
</dbReference>
<name>A0ABW1JE88_9ACTN</name>
<dbReference type="Pfam" id="PF01557">
    <property type="entry name" value="FAA_hydrolase"/>
    <property type="match status" value="1"/>
</dbReference>
<keyword evidence="4" id="KW-0378">Hydrolase</keyword>
<reference evidence="5" key="1">
    <citation type="journal article" date="2019" name="Int. J. Syst. Evol. Microbiol.">
        <title>The Global Catalogue of Microorganisms (GCM) 10K type strain sequencing project: providing services to taxonomists for standard genome sequencing and annotation.</title>
        <authorList>
            <consortium name="The Broad Institute Genomics Platform"/>
            <consortium name="The Broad Institute Genome Sequencing Center for Infectious Disease"/>
            <person name="Wu L."/>
            <person name="Ma J."/>
        </authorList>
    </citation>
    <scope>NUCLEOTIDE SEQUENCE [LARGE SCALE GENOMIC DNA]</scope>
    <source>
        <strain evidence="5">KACC 14249</strain>
    </source>
</reference>
<dbReference type="GO" id="GO:0016787">
    <property type="term" value="F:hydrolase activity"/>
    <property type="evidence" value="ECO:0007669"/>
    <property type="project" value="UniProtKB-KW"/>
</dbReference>
<comment type="similarity">
    <text evidence="1">Belongs to the FAH family.</text>
</comment>
<evidence type="ECO:0000256" key="2">
    <source>
        <dbReference type="ARBA" id="ARBA00022723"/>
    </source>
</evidence>
<dbReference type="InterPro" id="IPR011234">
    <property type="entry name" value="Fumarylacetoacetase-like_C"/>
</dbReference>
<evidence type="ECO:0000313" key="4">
    <source>
        <dbReference type="EMBL" id="MFC6007504.1"/>
    </source>
</evidence>
<feature type="domain" description="Fumarylacetoacetase-like C-terminal" evidence="3">
    <location>
        <begin position="74"/>
        <end position="281"/>
    </location>
</feature>
<organism evidence="4 5">
    <name type="scientific">Angustibacter luteus</name>
    <dbReference type="NCBI Taxonomy" id="658456"/>
    <lineage>
        <taxon>Bacteria</taxon>
        <taxon>Bacillati</taxon>
        <taxon>Actinomycetota</taxon>
        <taxon>Actinomycetes</taxon>
        <taxon>Kineosporiales</taxon>
        <taxon>Kineosporiaceae</taxon>
    </lineage>
</organism>
<comment type="caution">
    <text evidence="4">The sequence shown here is derived from an EMBL/GenBank/DDBJ whole genome shotgun (WGS) entry which is preliminary data.</text>
</comment>
<dbReference type="PANTHER" id="PTHR42796">
    <property type="entry name" value="FUMARYLACETOACETATE HYDROLASE DOMAIN-CONTAINING PROTEIN 2A-RELATED"/>
    <property type="match status" value="1"/>
</dbReference>